<evidence type="ECO:0000256" key="1">
    <source>
        <dbReference type="SAM" id="Phobius"/>
    </source>
</evidence>
<name>E9CWF9_COCPS</name>
<dbReference type="VEuPathDB" id="FungiDB:CPSG_01792"/>
<keyword evidence="3" id="KW-1185">Reference proteome</keyword>
<dbReference type="EMBL" id="GL636487">
    <property type="protein sequence ID" value="EFW21635.1"/>
    <property type="molecule type" value="Genomic_DNA"/>
</dbReference>
<reference evidence="3" key="2">
    <citation type="submission" date="2010-03" db="EMBL/GenBank/DDBJ databases">
        <title>The genome sequence of Coccidioides posadasii strain Silveira.</title>
        <authorList>
            <consortium name="The Broad Institute Genome Sequencing Center for Infectious Disease"/>
            <person name="Neafsey D."/>
            <person name="Orbach M."/>
            <person name="Henn M.R."/>
            <person name="Cole G.T."/>
            <person name="Galgiani J."/>
            <person name="Gardner M.J."/>
            <person name="Kirkland T.N."/>
            <person name="Taylor J.W."/>
            <person name="Young S.K."/>
            <person name="Zeng Q."/>
            <person name="Koehrsen M."/>
            <person name="Alvarado L."/>
            <person name="Berlin A."/>
            <person name="Borenstein D."/>
            <person name="Chapman S.B."/>
            <person name="Chen Z."/>
            <person name="Engels R."/>
            <person name="Freedman E."/>
            <person name="Gellesch M."/>
            <person name="Goldberg J."/>
            <person name="Griggs A."/>
            <person name="Gujja S."/>
            <person name="Heilman E."/>
            <person name="Heiman D."/>
            <person name="Howarth C."/>
            <person name="Jen D."/>
            <person name="Larson L."/>
            <person name="Mehta T."/>
            <person name="Neiman D."/>
            <person name="Park D."/>
            <person name="Pearson M."/>
            <person name="Richards J."/>
            <person name="Roberts A."/>
            <person name="Saif S."/>
            <person name="Shea T."/>
            <person name="Shenoy N."/>
            <person name="Sisk P."/>
            <person name="Stolte C."/>
            <person name="Sykes S."/>
            <person name="Walk T."/>
            <person name="White J."/>
            <person name="Yandava C."/>
            <person name="Haas B."/>
            <person name="Nusbaum C."/>
            <person name="Birren B."/>
        </authorList>
    </citation>
    <scope>NUCLEOTIDE SEQUENCE [LARGE SCALE GENOMIC DNA]</scope>
    <source>
        <strain evidence="3">RMSCC 757 / Silveira</strain>
    </source>
</reference>
<sequence>MTHRYQPCTGPGSYFPDPFGMRSLGSHGCRLLGEERFNPSPRASLQAQDILYSIYLITYSICMRAIYTLHISISFFRATYSKLPYTPYSVRHLGVRANPTGD</sequence>
<organism evidence="3">
    <name type="scientific">Coccidioides posadasii (strain RMSCC 757 / Silveira)</name>
    <name type="common">Valley fever fungus</name>
    <dbReference type="NCBI Taxonomy" id="443226"/>
    <lineage>
        <taxon>Eukaryota</taxon>
        <taxon>Fungi</taxon>
        <taxon>Dikarya</taxon>
        <taxon>Ascomycota</taxon>
        <taxon>Pezizomycotina</taxon>
        <taxon>Eurotiomycetes</taxon>
        <taxon>Eurotiomycetidae</taxon>
        <taxon>Onygenales</taxon>
        <taxon>Onygenaceae</taxon>
        <taxon>Coccidioides</taxon>
    </lineage>
</organism>
<gene>
    <name evidence="2" type="ORF">CPSG_01792</name>
</gene>
<keyword evidence="1" id="KW-1133">Transmembrane helix</keyword>
<dbReference type="STRING" id="443226.E9CWF9"/>
<keyword evidence="1" id="KW-0472">Membrane</keyword>
<dbReference type="Proteomes" id="UP000002497">
    <property type="component" value="Unassembled WGS sequence"/>
</dbReference>
<evidence type="ECO:0000313" key="2">
    <source>
        <dbReference type="EMBL" id="EFW21635.1"/>
    </source>
</evidence>
<feature type="transmembrane region" description="Helical" evidence="1">
    <location>
        <begin position="50"/>
        <end position="67"/>
    </location>
</feature>
<keyword evidence="1" id="KW-0812">Transmembrane</keyword>
<dbReference type="AlphaFoldDB" id="E9CWF9"/>
<proteinExistence type="predicted"/>
<accession>E9CWF9</accession>
<protein>
    <submittedName>
        <fullName evidence="2">Uncharacterized protein</fullName>
    </submittedName>
</protein>
<reference evidence="3" key="1">
    <citation type="journal article" date="2010" name="Genome Res.">
        <title>Population genomic sequencing of Coccidioides fungi reveals recent hybridization and transposon control.</title>
        <authorList>
            <person name="Neafsey D.E."/>
            <person name="Barker B.M."/>
            <person name="Sharpton T.J."/>
            <person name="Stajich J.E."/>
            <person name="Park D.J."/>
            <person name="Whiston E."/>
            <person name="Hung C.-Y."/>
            <person name="McMahan C."/>
            <person name="White J."/>
            <person name="Sykes S."/>
            <person name="Heiman D."/>
            <person name="Young S."/>
            <person name="Zeng Q."/>
            <person name="Abouelleil A."/>
            <person name="Aftuck L."/>
            <person name="Bessette D."/>
            <person name="Brown A."/>
            <person name="FitzGerald M."/>
            <person name="Lui A."/>
            <person name="Macdonald J.P."/>
            <person name="Priest M."/>
            <person name="Orbach M.J."/>
            <person name="Galgiani J.N."/>
            <person name="Kirkland T.N."/>
            <person name="Cole G.T."/>
            <person name="Birren B.W."/>
            <person name="Henn M.R."/>
            <person name="Taylor J.W."/>
            <person name="Rounsley S.D."/>
        </authorList>
    </citation>
    <scope>NUCLEOTIDE SEQUENCE [LARGE SCALE GENOMIC DNA]</scope>
    <source>
        <strain evidence="3">RMSCC 757 / Silveira</strain>
    </source>
</reference>
<dbReference type="HOGENOM" id="CLU_2277241_0_0_1"/>
<evidence type="ECO:0000313" key="3">
    <source>
        <dbReference type="Proteomes" id="UP000002497"/>
    </source>
</evidence>